<sequence>MEYDQTQKDMNHALAQVSWQKPAAGRFKVNTDRSFLGNNSRAGIRGVMRNELGDLVMAFSIPIQFNNNNQAEAQAAKYGVDWCFQNGIRAFDWELDSLIVTNMLKNEDTNNFKLRKIIKDITSAVTRAEVYFRHCFREANQVVNSLAKSASSSLQKHKLPSLGLIGASGMAIESSSWNLFFMKFS</sequence>
<reference evidence="2" key="2">
    <citation type="submission" date="2025-08" db="UniProtKB">
        <authorList>
            <consortium name="RefSeq"/>
        </authorList>
    </citation>
    <scope>IDENTIFICATION</scope>
    <source>
        <tissue evidence="2">Leaf</tissue>
    </source>
</reference>
<evidence type="ECO:0000313" key="1">
    <source>
        <dbReference type="Proteomes" id="UP000790787"/>
    </source>
</evidence>
<reference evidence="1" key="1">
    <citation type="journal article" date="2014" name="Nat. Commun.">
        <title>The tobacco genome sequence and its comparison with those of tomato and potato.</title>
        <authorList>
            <person name="Sierro N."/>
            <person name="Battey J.N."/>
            <person name="Ouadi S."/>
            <person name="Bakaher N."/>
            <person name="Bovet L."/>
            <person name="Willig A."/>
            <person name="Goepfert S."/>
            <person name="Peitsch M.C."/>
            <person name="Ivanov N.V."/>
        </authorList>
    </citation>
    <scope>NUCLEOTIDE SEQUENCE [LARGE SCALE GENOMIC DNA]</scope>
</reference>
<gene>
    <name evidence="2" type="primary">LOC142165771</name>
</gene>
<dbReference type="RefSeq" id="XP_075080244.1">
    <property type="nucleotide sequence ID" value="XM_075224143.1"/>
</dbReference>
<name>A0AC58S5R9_TOBAC</name>
<dbReference type="Proteomes" id="UP000790787">
    <property type="component" value="Chromosome 11"/>
</dbReference>
<accession>A0AC58S5R9</accession>
<organism evidence="1 2">
    <name type="scientific">Nicotiana tabacum</name>
    <name type="common">Common tobacco</name>
    <dbReference type="NCBI Taxonomy" id="4097"/>
    <lineage>
        <taxon>Eukaryota</taxon>
        <taxon>Viridiplantae</taxon>
        <taxon>Streptophyta</taxon>
        <taxon>Embryophyta</taxon>
        <taxon>Tracheophyta</taxon>
        <taxon>Spermatophyta</taxon>
        <taxon>Magnoliopsida</taxon>
        <taxon>eudicotyledons</taxon>
        <taxon>Gunneridae</taxon>
        <taxon>Pentapetalae</taxon>
        <taxon>asterids</taxon>
        <taxon>lamiids</taxon>
        <taxon>Solanales</taxon>
        <taxon>Solanaceae</taxon>
        <taxon>Nicotianoideae</taxon>
        <taxon>Nicotianeae</taxon>
        <taxon>Nicotiana</taxon>
    </lineage>
</organism>
<keyword evidence="1" id="KW-1185">Reference proteome</keyword>
<evidence type="ECO:0000313" key="2">
    <source>
        <dbReference type="RefSeq" id="XP_075080244.1"/>
    </source>
</evidence>
<protein>
    <submittedName>
        <fullName evidence="2">Uncharacterized protein LOC142165771</fullName>
    </submittedName>
</protein>
<proteinExistence type="predicted"/>